<sequence length="94" mass="10744">MDDRCNQSVTTPRTRASAQNVNGMCFVMCVTAASFVLAVLVVLKLVPESMDFWFWYQRLRLGIGEEDKGKKTGVEKLRKLVLLKSDHGESWFCR</sequence>
<accession>A0A0C3NTF7</accession>
<reference evidence="3" key="2">
    <citation type="submission" date="2015-01" db="EMBL/GenBank/DDBJ databases">
        <title>Evolutionary Origins and Diversification of the Mycorrhizal Mutualists.</title>
        <authorList>
            <consortium name="DOE Joint Genome Institute"/>
            <consortium name="Mycorrhizal Genomics Consortium"/>
            <person name="Kohler A."/>
            <person name="Kuo A."/>
            <person name="Nagy L.G."/>
            <person name="Floudas D."/>
            <person name="Copeland A."/>
            <person name="Barry K.W."/>
            <person name="Cichocki N."/>
            <person name="Veneault-Fourrey C."/>
            <person name="LaButti K."/>
            <person name="Lindquist E.A."/>
            <person name="Lipzen A."/>
            <person name="Lundell T."/>
            <person name="Morin E."/>
            <person name="Murat C."/>
            <person name="Riley R."/>
            <person name="Ohm R."/>
            <person name="Sun H."/>
            <person name="Tunlid A."/>
            <person name="Henrissat B."/>
            <person name="Grigoriev I.V."/>
            <person name="Hibbett D.S."/>
            <person name="Martin F."/>
        </authorList>
    </citation>
    <scope>NUCLEOTIDE SEQUENCE [LARGE SCALE GENOMIC DNA]</scope>
    <source>
        <strain evidence="3">Marx 270</strain>
    </source>
</reference>
<keyword evidence="1" id="KW-0472">Membrane</keyword>
<evidence type="ECO:0000256" key="1">
    <source>
        <dbReference type="SAM" id="Phobius"/>
    </source>
</evidence>
<dbReference type="InParanoid" id="A0A0C3NTF7"/>
<proteinExistence type="predicted"/>
<keyword evidence="1" id="KW-0812">Transmembrane</keyword>
<gene>
    <name evidence="2" type="ORF">M404DRAFT_827743</name>
</gene>
<dbReference type="EMBL" id="KN832012">
    <property type="protein sequence ID" value="KIN98745.1"/>
    <property type="molecule type" value="Genomic_DNA"/>
</dbReference>
<evidence type="ECO:0000313" key="2">
    <source>
        <dbReference type="EMBL" id="KIN98745.1"/>
    </source>
</evidence>
<keyword evidence="3" id="KW-1185">Reference proteome</keyword>
<dbReference type="AlphaFoldDB" id="A0A0C3NTF7"/>
<organism evidence="2 3">
    <name type="scientific">Pisolithus tinctorius Marx 270</name>
    <dbReference type="NCBI Taxonomy" id="870435"/>
    <lineage>
        <taxon>Eukaryota</taxon>
        <taxon>Fungi</taxon>
        <taxon>Dikarya</taxon>
        <taxon>Basidiomycota</taxon>
        <taxon>Agaricomycotina</taxon>
        <taxon>Agaricomycetes</taxon>
        <taxon>Agaricomycetidae</taxon>
        <taxon>Boletales</taxon>
        <taxon>Sclerodermatineae</taxon>
        <taxon>Pisolithaceae</taxon>
        <taxon>Pisolithus</taxon>
    </lineage>
</organism>
<reference evidence="2 3" key="1">
    <citation type="submission" date="2014-04" db="EMBL/GenBank/DDBJ databases">
        <authorList>
            <consortium name="DOE Joint Genome Institute"/>
            <person name="Kuo A."/>
            <person name="Kohler A."/>
            <person name="Costa M.D."/>
            <person name="Nagy L.G."/>
            <person name="Floudas D."/>
            <person name="Copeland A."/>
            <person name="Barry K.W."/>
            <person name="Cichocki N."/>
            <person name="Veneault-Fourrey C."/>
            <person name="LaButti K."/>
            <person name="Lindquist E.A."/>
            <person name="Lipzen A."/>
            <person name="Lundell T."/>
            <person name="Morin E."/>
            <person name="Murat C."/>
            <person name="Sun H."/>
            <person name="Tunlid A."/>
            <person name="Henrissat B."/>
            <person name="Grigoriev I.V."/>
            <person name="Hibbett D.S."/>
            <person name="Martin F."/>
            <person name="Nordberg H.P."/>
            <person name="Cantor M.N."/>
            <person name="Hua S.X."/>
        </authorList>
    </citation>
    <scope>NUCLEOTIDE SEQUENCE [LARGE SCALE GENOMIC DNA]</scope>
    <source>
        <strain evidence="2 3">Marx 270</strain>
    </source>
</reference>
<evidence type="ECO:0000313" key="3">
    <source>
        <dbReference type="Proteomes" id="UP000054217"/>
    </source>
</evidence>
<name>A0A0C3NTF7_PISTI</name>
<protein>
    <submittedName>
        <fullName evidence="2">Uncharacterized protein</fullName>
    </submittedName>
</protein>
<keyword evidence="1" id="KW-1133">Transmembrane helix</keyword>
<feature type="transmembrane region" description="Helical" evidence="1">
    <location>
        <begin position="21"/>
        <end position="46"/>
    </location>
</feature>
<dbReference type="HOGENOM" id="CLU_2387083_0_0_1"/>
<dbReference type="Proteomes" id="UP000054217">
    <property type="component" value="Unassembled WGS sequence"/>
</dbReference>